<comment type="caution">
    <text evidence="2">The sequence shown here is derived from an EMBL/GenBank/DDBJ whole genome shotgun (WGS) entry which is preliminary data.</text>
</comment>
<dbReference type="RefSeq" id="WP_115753047.1">
    <property type="nucleotide sequence ID" value="NZ_LARY01000002.1"/>
</dbReference>
<evidence type="ECO:0000313" key="3">
    <source>
        <dbReference type="Proteomes" id="UP000257055"/>
    </source>
</evidence>
<accession>A0A3D8TPT0</accession>
<evidence type="ECO:0000313" key="2">
    <source>
        <dbReference type="EMBL" id="RDX00805.1"/>
    </source>
</evidence>
<dbReference type="Proteomes" id="UP000257055">
    <property type="component" value="Unassembled WGS sequence"/>
</dbReference>
<dbReference type="InterPro" id="IPR010693">
    <property type="entry name" value="Divergent_4Fe-4S_mono-cluster"/>
</dbReference>
<name>A0A3D8TPT0_9LIST</name>
<gene>
    <name evidence="2" type="ORF">UR08_07435</name>
</gene>
<reference evidence="3" key="1">
    <citation type="submission" date="2015-04" db="EMBL/GenBank/DDBJ databases">
        <authorList>
            <person name="Schardt J."/>
            <person name="Mueller-Herbst S."/>
            <person name="Scherer S."/>
            <person name="Huptas C."/>
        </authorList>
    </citation>
    <scope>NUCLEOTIDE SEQUENCE [LARGE SCALE GENOMIC DNA]</scope>
    <source>
        <strain evidence="3">Kiel-L1</strain>
    </source>
</reference>
<sequence>MTEAELLEKGYRKYLGKDIDVYFNTQICEHSGNCVQGNGEIFNLDRKPWILPDNASKEEVMRVIDTCPSGALQYIQKEGQKND</sequence>
<organism evidence="2 3">
    <name type="scientific">Listeria kieliensis</name>
    <dbReference type="NCBI Taxonomy" id="1621700"/>
    <lineage>
        <taxon>Bacteria</taxon>
        <taxon>Bacillati</taxon>
        <taxon>Bacillota</taxon>
        <taxon>Bacilli</taxon>
        <taxon>Bacillales</taxon>
        <taxon>Listeriaceae</taxon>
        <taxon>Listeria</taxon>
    </lineage>
</organism>
<proteinExistence type="predicted"/>
<keyword evidence="3" id="KW-1185">Reference proteome</keyword>
<feature type="domain" description="Divergent 4Fe-4S mono-cluster" evidence="1">
    <location>
        <begin position="14"/>
        <end position="77"/>
    </location>
</feature>
<evidence type="ECO:0000259" key="1">
    <source>
        <dbReference type="Pfam" id="PF06902"/>
    </source>
</evidence>
<dbReference type="EMBL" id="LARY01000002">
    <property type="protein sequence ID" value="RDX00805.1"/>
    <property type="molecule type" value="Genomic_DNA"/>
</dbReference>
<dbReference type="AlphaFoldDB" id="A0A3D8TPT0"/>
<dbReference type="Pfam" id="PF06902">
    <property type="entry name" value="Fer4_19"/>
    <property type="match status" value="1"/>
</dbReference>
<protein>
    <recommendedName>
        <fullName evidence="1">Divergent 4Fe-4S mono-cluster domain-containing protein</fullName>
    </recommendedName>
</protein>